<evidence type="ECO:0000313" key="8">
    <source>
        <dbReference type="Proteomes" id="UP000694580"/>
    </source>
</evidence>
<organism evidence="7 8">
    <name type="scientific">Denticeps clupeoides</name>
    <name type="common">denticle herring</name>
    <dbReference type="NCBI Taxonomy" id="299321"/>
    <lineage>
        <taxon>Eukaryota</taxon>
        <taxon>Metazoa</taxon>
        <taxon>Chordata</taxon>
        <taxon>Craniata</taxon>
        <taxon>Vertebrata</taxon>
        <taxon>Euteleostomi</taxon>
        <taxon>Actinopterygii</taxon>
        <taxon>Neopterygii</taxon>
        <taxon>Teleostei</taxon>
        <taxon>Clupei</taxon>
        <taxon>Clupeiformes</taxon>
        <taxon>Denticipitoidei</taxon>
        <taxon>Denticipitidae</taxon>
        <taxon>Denticeps</taxon>
    </lineage>
</organism>
<feature type="compositionally biased region" description="Basic and acidic residues" evidence="5">
    <location>
        <begin position="64"/>
        <end position="80"/>
    </location>
</feature>
<dbReference type="PANTHER" id="PTHR31004">
    <property type="entry name" value="TRANSMEMBRANE PROTEIN 79"/>
    <property type="match status" value="1"/>
</dbReference>
<evidence type="ECO:0000256" key="3">
    <source>
        <dbReference type="ARBA" id="ARBA00022989"/>
    </source>
</evidence>
<evidence type="ECO:0000256" key="4">
    <source>
        <dbReference type="ARBA" id="ARBA00023136"/>
    </source>
</evidence>
<proteinExistence type="predicted"/>
<evidence type="ECO:0000256" key="5">
    <source>
        <dbReference type="SAM" id="MobiDB-lite"/>
    </source>
</evidence>
<protein>
    <recommendedName>
        <fullName evidence="9">Transmembrane protein 79</fullName>
    </recommendedName>
</protein>
<evidence type="ECO:0008006" key="9">
    <source>
        <dbReference type="Google" id="ProtNLM"/>
    </source>
</evidence>
<dbReference type="InterPro" id="IPR001129">
    <property type="entry name" value="Membr-assoc_MAPEG"/>
</dbReference>
<dbReference type="Gene3D" id="1.20.120.550">
    <property type="entry name" value="Membrane associated eicosanoid/glutathione metabolism-like domain"/>
    <property type="match status" value="1"/>
</dbReference>
<dbReference type="SUPFAM" id="SSF161084">
    <property type="entry name" value="MAPEG domain-like"/>
    <property type="match status" value="1"/>
</dbReference>
<feature type="transmembrane region" description="Helical" evidence="6">
    <location>
        <begin position="270"/>
        <end position="288"/>
    </location>
</feature>
<dbReference type="Pfam" id="PF01124">
    <property type="entry name" value="MAPEG"/>
    <property type="match status" value="1"/>
</dbReference>
<accession>A0AAY4C498</accession>
<dbReference type="GO" id="GO:0005765">
    <property type="term" value="C:lysosomal membrane"/>
    <property type="evidence" value="ECO:0007669"/>
    <property type="project" value="TreeGrafter"/>
</dbReference>
<feature type="transmembrane region" description="Helical" evidence="6">
    <location>
        <begin position="215"/>
        <end position="238"/>
    </location>
</feature>
<dbReference type="InterPro" id="IPR023352">
    <property type="entry name" value="MAPEG-like_dom_sf"/>
</dbReference>
<name>A0AAY4C498_9TELE</name>
<reference evidence="7 8" key="1">
    <citation type="submission" date="2020-06" db="EMBL/GenBank/DDBJ databases">
        <authorList>
            <consortium name="Wellcome Sanger Institute Data Sharing"/>
        </authorList>
    </citation>
    <scope>NUCLEOTIDE SEQUENCE [LARGE SCALE GENOMIC DNA]</scope>
</reference>
<feature type="transmembrane region" description="Helical" evidence="6">
    <location>
        <begin position="294"/>
        <end position="312"/>
    </location>
</feature>
<feature type="region of interest" description="Disordered" evidence="5">
    <location>
        <begin position="1"/>
        <end position="100"/>
    </location>
</feature>
<dbReference type="GO" id="GO:0045055">
    <property type="term" value="P:regulated exocytosis"/>
    <property type="evidence" value="ECO:0007669"/>
    <property type="project" value="TreeGrafter"/>
</dbReference>
<keyword evidence="2 6" id="KW-0812">Transmembrane</keyword>
<feature type="compositionally biased region" description="Basic and acidic residues" evidence="5">
    <location>
        <begin position="13"/>
        <end position="33"/>
    </location>
</feature>
<evidence type="ECO:0000256" key="2">
    <source>
        <dbReference type="ARBA" id="ARBA00022692"/>
    </source>
</evidence>
<dbReference type="RefSeq" id="XP_028836610.1">
    <property type="nucleotide sequence ID" value="XM_028980777.1"/>
</dbReference>
<sequence length="372" mass="40594">MAGPQTPSWEEEERFKKPDGGFEADEKAVHSAHMEPGTLEWPGAKAAAAERASVMSECPSLKGGESRTESQRELGAEEQKPAAPAGPTGAGGGGAPEEKRSHLEVKVEEINSMPDEAARVFTLGVTESQREYGASWDEVTEKSHFLGSHGVPTNGYHPDWQRGPPKRGCDACHRDSLKAGAAVFSAALVFPLLVWGGYMFLPFDAPVLESAPLRLVYTLRCSVFAIVPIVLGLLVLGASRLHYRYLKPLCEGNSEPRQVAVHQRFVEDSVSLFLLYFLQLAVMAAYLTQDLLKLVPLLTIVFALGRLCYWLGAALGSSVRGFGFGLSFLPMLAMLVANLYFIFIVDADGSIFSDESMPPPNPRVSHRQRFWG</sequence>
<keyword evidence="8" id="KW-1185">Reference proteome</keyword>
<dbReference type="GeneID" id="114790591"/>
<feature type="transmembrane region" description="Helical" evidence="6">
    <location>
        <begin position="181"/>
        <end position="203"/>
    </location>
</feature>
<dbReference type="Ensembl" id="ENSDCDT00010034295.1">
    <property type="protein sequence ID" value="ENSDCDP00010027792.1"/>
    <property type="gene ID" value="ENSDCDG00010017512.1"/>
</dbReference>
<evidence type="ECO:0000313" key="7">
    <source>
        <dbReference type="Ensembl" id="ENSDCDP00010027792.1"/>
    </source>
</evidence>
<dbReference type="GeneTree" id="ENSGT00390000002390"/>
<feature type="transmembrane region" description="Helical" evidence="6">
    <location>
        <begin position="324"/>
        <end position="345"/>
    </location>
</feature>
<evidence type="ECO:0000256" key="6">
    <source>
        <dbReference type="SAM" id="Phobius"/>
    </source>
</evidence>
<comment type="subcellular location">
    <subcellularLocation>
        <location evidence="1">Membrane</location>
    </subcellularLocation>
</comment>
<gene>
    <name evidence="7" type="primary">tmem79b</name>
</gene>
<reference evidence="7" key="2">
    <citation type="submission" date="2025-08" db="UniProtKB">
        <authorList>
            <consortium name="Ensembl"/>
        </authorList>
    </citation>
    <scope>IDENTIFICATION</scope>
</reference>
<dbReference type="AlphaFoldDB" id="A0AAY4C498"/>
<dbReference type="Proteomes" id="UP000694580">
    <property type="component" value="Chromosome 5"/>
</dbReference>
<reference evidence="7" key="3">
    <citation type="submission" date="2025-09" db="UniProtKB">
        <authorList>
            <consortium name="Ensembl"/>
        </authorList>
    </citation>
    <scope>IDENTIFICATION</scope>
</reference>
<dbReference type="GO" id="GO:0032588">
    <property type="term" value="C:trans-Golgi network membrane"/>
    <property type="evidence" value="ECO:0007669"/>
    <property type="project" value="TreeGrafter"/>
</dbReference>
<evidence type="ECO:0000256" key="1">
    <source>
        <dbReference type="ARBA" id="ARBA00004370"/>
    </source>
</evidence>
<dbReference type="PANTHER" id="PTHR31004:SF4">
    <property type="entry name" value="TRANSMEMBRANE PROTEIN 79"/>
    <property type="match status" value="1"/>
</dbReference>
<keyword evidence="3 6" id="KW-1133">Transmembrane helix</keyword>
<keyword evidence="4 6" id="KW-0472">Membrane</keyword>